<reference evidence="6 7" key="1">
    <citation type="submission" date="2016-09" db="EMBL/GenBank/DDBJ databases">
        <authorList>
            <person name="Capua I."/>
            <person name="De Benedictis P."/>
            <person name="Joannis T."/>
            <person name="Lombin L.H."/>
            <person name="Cattoli G."/>
        </authorList>
    </citation>
    <scope>NUCLEOTIDE SEQUENCE [LARGE SCALE GENOMIC DNA]</scope>
    <source>
        <strain evidence="6 7">GluBS11</strain>
    </source>
</reference>
<dbReference type="InterPro" id="IPR037099">
    <property type="entry name" value="Fum_R/Succ_DH_flav-like_C_sf"/>
</dbReference>
<dbReference type="PANTHER" id="PTHR11632:SF51">
    <property type="entry name" value="SUCCINATE DEHYDROGENASE [UBIQUINONE] FLAVOPROTEIN SUBUNIT, MITOCHONDRIAL"/>
    <property type="match status" value="1"/>
</dbReference>
<evidence type="ECO:0000256" key="1">
    <source>
        <dbReference type="ARBA" id="ARBA00022630"/>
    </source>
</evidence>
<organism evidence="6 7">
    <name type="scientific">Anaerobium acetethylicum</name>
    <dbReference type="NCBI Taxonomy" id="1619234"/>
    <lineage>
        <taxon>Bacteria</taxon>
        <taxon>Bacillati</taxon>
        <taxon>Bacillota</taxon>
        <taxon>Clostridia</taxon>
        <taxon>Lachnospirales</taxon>
        <taxon>Lachnospiraceae</taxon>
        <taxon>Anaerobium</taxon>
    </lineage>
</organism>
<evidence type="ECO:0000259" key="5">
    <source>
        <dbReference type="Pfam" id="PF02910"/>
    </source>
</evidence>
<dbReference type="SUPFAM" id="SSF51905">
    <property type="entry name" value="FAD/NAD(P)-binding domain"/>
    <property type="match status" value="1"/>
</dbReference>
<dbReference type="GO" id="GO:0033765">
    <property type="term" value="F:steroid dehydrogenase activity, acting on the CH-CH group of donors"/>
    <property type="evidence" value="ECO:0007669"/>
    <property type="project" value="UniProtKB-ARBA"/>
</dbReference>
<feature type="domain" description="Fumarate reductase/succinate dehydrogenase flavoprotein-like C-terminal" evidence="5">
    <location>
        <begin position="434"/>
        <end position="531"/>
    </location>
</feature>
<dbReference type="STRING" id="1619234.SAMN05421730_1001341"/>
<evidence type="ECO:0000313" key="6">
    <source>
        <dbReference type="EMBL" id="SCP95135.1"/>
    </source>
</evidence>
<sequence length="542" mass="60903">MEKSRTIKTDVLVIGAGIAGVMAAIKAGEQKADVTLASCTKIFSGSSFYPGTWGFGLVGPEDKEDEKDFIDTILNVGMGMADKTLVETFVSHITEGIDKLRKYEVPLKEAEDKGAAEFIPCFDHKNRQWNGLLQAGAKEALSKQLEKNHINLLPDVEIVQCFKNKGRMTGALGIHREQGFIRIFCKSIIIASGGLGGLFKYRLNTDDVTSMGQYLAMEMGATLVNLEFMQMMPGYLNPCPKTVFNEKVFRYSEFLDCETKKSIFEEDGTDWERALNERSTHGPFTSRMYSKYVDFRIFRHCMKDERGVTVHYKDALKKNQPEFIKTYFDWLKEKKNLTIEDDIQLGIFYHASNGGIMIDSDAATGVEGLFACGEATGGMHGADRIGGLSTANGLVFGSIAGRSAAEYAKKLDIVETEMEIDIPVVKDAARWIERLRQLNFETAMIFRQDDQIRKTLAEIEEIEQKTKDSTTSMGTDEFSYEELKTSCRLRAILALSKGLNQAVLMRKESRGSHYRADYPETDPEYGKRIVLHNGQTEFEIQK</sequence>
<evidence type="ECO:0000313" key="7">
    <source>
        <dbReference type="Proteomes" id="UP000199315"/>
    </source>
</evidence>
<dbReference type="Gene3D" id="3.50.50.60">
    <property type="entry name" value="FAD/NAD(P)-binding domain"/>
    <property type="match status" value="1"/>
</dbReference>
<keyword evidence="1" id="KW-0285">Flavoprotein</keyword>
<dbReference type="Pfam" id="PF00890">
    <property type="entry name" value="FAD_binding_2"/>
    <property type="match status" value="1"/>
</dbReference>
<dbReference type="InterPro" id="IPR027477">
    <property type="entry name" value="Succ_DH/fumarate_Rdtase_cat_sf"/>
</dbReference>
<dbReference type="Pfam" id="PF02910">
    <property type="entry name" value="Succ_DH_flav_C"/>
    <property type="match status" value="1"/>
</dbReference>
<name>A0A1D3TP60_9FIRM</name>
<dbReference type="Gene3D" id="1.20.58.100">
    <property type="entry name" value="Fumarate reductase/succinate dehydrogenase flavoprotein-like, C-terminal domain"/>
    <property type="match status" value="1"/>
</dbReference>
<evidence type="ECO:0000259" key="4">
    <source>
        <dbReference type="Pfam" id="PF00890"/>
    </source>
</evidence>
<dbReference type="AlphaFoldDB" id="A0A1D3TP60"/>
<dbReference type="Proteomes" id="UP000199315">
    <property type="component" value="Unassembled WGS sequence"/>
</dbReference>
<feature type="domain" description="FAD-dependent oxidoreductase 2 FAD-binding" evidence="4">
    <location>
        <begin position="10"/>
        <end position="389"/>
    </location>
</feature>
<dbReference type="PRINTS" id="PR00368">
    <property type="entry name" value="FADPNR"/>
</dbReference>
<dbReference type="RefSeq" id="WP_091229167.1">
    <property type="nucleotide sequence ID" value="NZ_FMKA01000001.1"/>
</dbReference>
<dbReference type="PIRSF" id="PIRSF000171">
    <property type="entry name" value="SDHA_APRA_LASPO"/>
    <property type="match status" value="1"/>
</dbReference>
<evidence type="ECO:0000256" key="3">
    <source>
        <dbReference type="PIRSR" id="PIRSR000171-1"/>
    </source>
</evidence>
<dbReference type="EMBL" id="FMKA01000001">
    <property type="protein sequence ID" value="SCP95135.1"/>
    <property type="molecule type" value="Genomic_DNA"/>
</dbReference>
<accession>A0A1D3TP60</accession>
<dbReference type="PRINTS" id="PR00411">
    <property type="entry name" value="PNDRDTASEI"/>
</dbReference>
<dbReference type="SUPFAM" id="SSF46977">
    <property type="entry name" value="Succinate dehydrogenase/fumarate reductase flavoprotein C-terminal domain"/>
    <property type="match status" value="1"/>
</dbReference>
<dbReference type="InterPro" id="IPR030664">
    <property type="entry name" value="SdhA/FrdA/AprA"/>
</dbReference>
<dbReference type="OrthoDB" id="9806724at2"/>
<feature type="active site" description="Proton acceptor" evidence="3">
    <location>
        <position position="278"/>
    </location>
</feature>
<proteinExistence type="predicted"/>
<keyword evidence="7" id="KW-1185">Reference proteome</keyword>
<dbReference type="InterPro" id="IPR015939">
    <property type="entry name" value="Fum_Rdtase/Succ_DH_flav-like_C"/>
</dbReference>
<keyword evidence="2" id="KW-0560">Oxidoreductase</keyword>
<dbReference type="InterPro" id="IPR003953">
    <property type="entry name" value="FAD-dep_OxRdtase_2_FAD-bd"/>
</dbReference>
<dbReference type="InterPro" id="IPR036188">
    <property type="entry name" value="FAD/NAD-bd_sf"/>
</dbReference>
<evidence type="ECO:0000256" key="2">
    <source>
        <dbReference type="ARBA" id="ARBA00023002"/>
    </source>
</evidence>
<protein>
    <submittedName>
        <fullName evidence="6">L-aspartate oxidase</fullName>
    </submittedName>
</protein>
<gene>
    <name evidence="6" type="ORF">SAMN05421730_1001341</name>
</gene>
<dbReference type="PANTHER" id="PTHR11632">
    <property type="entry name" value="SUCCINATE DEHYDROGENASE 2 FLAVOPROTEIN SUBUNIT"/>
    <property type="match status" value="1"/>
</dbReference>
<dbReference type="Gene3D" id="3.90.700.10">
    <property type="entry name" value="Succinate dehydrogenase/fumarate reductase flavoprotein, catalytic domain"/>
    <property type="match status" value="1"/>
</dbReference>